<evidence type="ECO:0000256" key="1">
    <source>
        <dbReference type="SAM" id="MobiDB-lite"/>
    </source>
</evidence>
<dbReference type="EMBL" id="BAAANJ010000016">
    <property type="protein sequence ID" value="GAA1818355.1"/>
    <property type="molecule type" value="Genomic_DNA"/>
</dbReference>
<dbReference type="Proteomes" id="UP001500002">
    <property type="component" value="Unassembled WGS sequence"/>
</dbReference>
<dbReference type="InterPro" id="IPR036291">
    <property type="entry name" value="NAD(P)-bd_dom_sf"/>
</dbReference>
<feature type="domain" description="NAD-dependent epimerase/dehydratase" evidence="2">
    <location>
        <begin position="9"/>
        <end position="237"/>
    </location>
</feature>
<dbReference type="InterPro" id="IPR051783">
    <property type="entry name" value="NAD(P)-dependent_oxidoreduct"/>
</dbReference>
<dbReference type="SUPFAM" id="SSF51735">
    <property type="entry name" value="NAD(P)-binding Rossmann-fold domains"/>
    <property type="match status" value="1"/>
</dbReference>
<comment type="caution">
    <text evidence="3">The sequence shown here is derived from an EMBL/GenBank/DDBJ whole genome shotgun (WGS) entry which is preliminary data.</text>
</comment>
<dbReference type="Gene3D" id="3.40.50.720">
    <property type="entry name" value="NAD(P)-binding Rossmann-like Domain"/>
    <property type="match status" value="1"/>
</dbReference>
<evidence type="ECO:0000313" key="4">
    <source>
        <dbReference type="Proteomes" id="UP001500002"/>
    </source>
</evidence>
<dbReference type="Pfam" id="PF01370">
    <property type="entry name" value="Epimerase"/>
    <property type="match status" value="1"/>
</dbReference>
<evidence type="ECO:0000259" key="2">
    <source>
        <dbReference type="Pfam" id="PF01370"/>
    </source>
</evidence>
<dbReference type="PANTHER" id="PTHR48079:SF6">
    <property type="entry name" value="NAD(P)-BINDING DOMAIN-CONTAINING PROTEIN-RELATED"/>
    <property type="match status" value="1"/>
</dbReference>
<feature type="region of interest" description="Disordered" evidence="1">
    <location>
        <begin position="131"/>
        <end position="150"/>
    </location>
</feature>
<gene>
    <name evidence="3" type="ORF">GCM10009749_30720</name>
</gene>
<dbReference type="PANTHER" id="PTHR48079">
    <property type="entry name" value="PROTEIN YEEZ"/>
    <property type="match status" value="1"/>
</dbReference>
<proteinExistence type="predicted"/>
<evidence type="ECO:0000313" key="3">
    <source>
        <dbReference type="EMBL" id="GAA1818355.1"/>
    </source>
</evidence>
<name>A0ABP4YLF5_9MICO</name>
<accession>A0ABP4YLF5</accession>
<keyword evidence="4" id="KW-1185">Reference proteome</keyword>
<organism evidence="3 4">
    <name type="scientific">Agromyces neolithicus</name>
    <dbReference type="NCBI Taxonomy" id="269420"/>
    <lineage>
        <taxon>Bacteria</taxon>
        <taxon>Bacillati</taxon>
        <taxon>Actinomycetota</taxon>
        <taxon>Actinomycetes</taxon>
        <taxon>Micrococcales</taxon>
        <taxon>Microbacteriaceae</taxon>
        <taxon>Agromyces</taxon>
    </lineage>
</organism>
<protein>
    <submittedName>
        <fullName evidence="3">NAD(P)-dependent oxidoreductase</fullName>
    </submittedName>
</protein>
<dbReference type="InterPro" id="IPR001509">
    <property type="entry name" value="Epimerase_deHydtase"/>
</dbReference>
<dbReference type="RefSeq" id="WP_344297205.1">
    <property type="nucleotide sequence ID" value="NZ_BAAANJ010000016.1"/>
</dbReference>
<sequence>MRVFIAGATGATGAVGSRLVPMLVASGHEVVGSSRSTERLAAIEAAGARGVVMDGLDADSVRNAVLDARPDAIIHQLTGLREQVGDTKHFDQGFAATNALRTRGTDHLLAAAAEAGVGRFVAQSYTGWSNERTGGQVKTEEDPLDSNPTKASRETLAGIRYVEQQTTDAGGLALRYGSLYGPGNDIGRGGEIVEMVMARKLPVVGGGTGVWSFCHIDDAASAAAAAVTRGAPGVYNIVDDEPAPVSVWLPEFAHAIGAKPPMRIPAWMARPLIGEHGVSMMTQIRGSSNAKAKRELGWTPAYPSWREGFRTGLG</sequence>
<reference evidence="4" key="1">
    <citation type="journal article" date="2019" name="Int. J. Syst. Evol. Microbiol.">
        <title>The Global Catalogue of Microorganisms (GCM) 10K type strain sequencing project: providing services to taxonomists for standard genome sequencing and annotation.</title>
        <authorList>
            <consortium name="The Broad Institute Genomics Platform"/>
            <consortium name="The Broad Institute Genome Sequencing Center for Infectious Disease"/>
            <person name="Wu L."/>
            <person name="Ma J."/>
        </authorList>
    </citation>
    <scope>NUCLEOTIDE SEQUENCE [LARGE SCALE GENOMIC DNA]</scope>
    <source>
        <strain evidence="4">JCM 14322</strain>
    </source>
</reference>